<comment type="caution">
    <text evidence="1">The sequence shown here is derived from an EMBL/GenBank/DDBJ whole genome shotgun (WGS) entry which is preliminary data.</text>
</comment>
<dbReference type="EMBL" id="CM051403">
    <property type="protein sequence ID" value="KAJ4709226.1"/>
    <property type="molecule type" value="Genomic_DNA"/>
</dbReference>
<name>A0ACC1XD46_MELAZ</name>
<keyword evidence="1" id="KW-0436">Ligase</keyword>
<protein>
    <submittedName>
        <fullName evidence="1">DNA ligase</fullName>
    </submittedName>
</protein>
<accession>A0ACC1XD46</accession>
<evidence type="ECO:0000313" key="2">
    <source>
        <dbReference type="Proteomes" id="UP001164539"/>
    </source>
</evidence>
<organism evidence="1 2">
    <name type="scientific">Melia azedarach</name>
    <name type="common">Chinaberry tree</name>
    <dbReference type="NCBI Taxonomy" id="155640"/>
    <lineage>
        <taxon>Eukaryota</taxon>
        <taxon>Viridiplantae</taxon>
        <taxon>Streptophyta</taxon>
        <taxon>Embryophyta</taxon>
        <taxon>Tracheophyta</taxon>
        <taxon>Spermatophyta</taxon>
        <taxon>Magnoliopsida</taxon>
        <taxon>eudicotyledons</taxon>
        <taxon>Gunneridae</taxon>
        <taxon>Pentapetalae</taxon>
        <taxon>rosids</taxon>
        <taxon>malvids</taxon>
        <taxon>Sapindales</taxon>
        <taxon>Meliaceae</taxon>
        <taxon>Melia</taxon>
    </lineage>
</organism>
<evidence type="ECO:0000313" key="1">
    <source>
        <dbReference type="EMBL" id="KAJ4709226.1"/>
    </source>
</evidence>
<gene>
    <name evidence="1" type="ORF">OWV82_019052</name>
</gene>
<reference evidence="1 2" key="1">
    <citation type="journal article" date="2023" name="Science">
        <title>Complex scaffold remodeling in plant triterpene biosynthesis.</title>
        <authorList>
            <person name="De La Pena R."/>
            <person name="Hodgson H."/>
            <person name="Liu J.C."/>
            <person name="Stephenson M.J."/>
            <person name="Martin A.C."/>
            <person name="Owen C."/>
            <person name="Harkess A."/>
            <person name="Leebens-Mack J."/>
            <person name="Jimenez L.E."/>
            <person name="Osbourn A."/>
            <person name="Sattely E.S."/>
        </authorList>
    </citation>
    <scope>NUCLEOTIDE SEQUENCE [LARGE SCALE GENOMIC DNA]</scope>
    <source>
        <strain evidence="2">cv. JPN11</strain>
        <tissue evidence="1">Leaf</tissue>
    </source>
</reference>
<sequence length="1172" mass="133356">MTKTEDTKVSVLVSLFNWIQKTKPAAKKRSKFRKFLDTYCDSSDYFSALRLILSSLDRERGSYGLKESVLATCLIDALGMSRDSADALRLINWRKGGSVPNAGNFPIVAAEVLQRRQGMISGGLTIKELNDLLDRLASAENRTEKTSILSTLIKKTNAQEMKWIIMIILKDLKLGISEKSIFHEFHPDAEDLFNVTCDLKLVCEKLKDRRQRHKRQDIEVGKAVRPQLAMRVGDARAAWRKLHGKEVVVECKFDGDRIQIHKNGSEIHYFSRNFFDHSEYGHAMSNIIEQNILVDRCILDGEMLVWDTSLNRFAEFGSNQEIAKAARDGLDSDRQLCYVVFDILYVGDTSVIHQSLKERHELLQKVVKPLKGRLEILVPIRGLNTHRSPGEPCWSLIAHNVDEVEKFFKETTENRDEGIVLKDLGSKWEPSDRSGKWLKLKPEYIRAGSDLDVLIIGGYYGSGRRGGEVAQFLVALAEHPAPDTYPRRFISFCRVGTGLSDDELDAVVTKLKPYFRKYEYPKKAPPSFYQVTNNSKERPDVWIESPEKSIILSITSDIRTIRSEVFAAPYSLRFPRIDRVRYDKPWHECLDVQSFVELVHSSNGTTQKGKEYGDQQDNKPNHVRSSRKGEKKNVSVVPSHFLQTDVSEIKGETSIFSNMVFYFVNVPPAHSLDSLHKMVVENGGTFSMNLNDSVTHCVAADNKGIKYKAAKGRGDVIHYSWVLDCCSQKKLLHLQPKYYLHLSDSSKKKLQEEVDEFSDLYYWDLDLADIKQLLSNIDRSEDPKIVDYYKKKYCPKDRWSCFSGCYIYFYSSTESLKPDWEVLLGIALRRLKLEVSFGGGKVCNNLVDATHLVVLSVPGYDVNFDSLTESFTAREKHILWNKKLHVVGSQWLEDCLEREQKLQEYTYSLKPSGMQESDIELCKQEPDTEEVSSMLETVNSKSVSTFPEGEGKERGNEAAILASPTGESKRKRGRPAGGSTKKRKITVNQPRRTRTRVGNKAFKIYENNSSDEKGIEEETKSEDDQKDHGMGIEKEIKCEDNHKDHSTADKEDLEIQQIEAIGDSESSCRSKAVQQEIVDPVSQVEQFAKAPDIEMGERYHGQESENPEKLEVMVDPVQAMLLDMIPSLGMKNVETTNPIPEEEKPLADPSSGFTKKKKVSYKDVASELLKDW</sequence>
<keyword evidence="2" id="KW-1185">Reference proteome</keyword>
<dbReference type="Proteomes" id="UP001164539">
    <property type="component" value="Chromosome 10"/>
</dbReference>
<proteinExistence type="predicted"/>